<proteinExistence type="predicted"/>
<dbReference type="InterPro" id="IPR027379">
    <property type="entry name" value="CLS_N"/>
</dbReference>
<evidence type="ECO:0000256" key="6">
    <source>
        <dbReference type="SAM" id="Phobius"/>
    </source>
</evidence>
<gene>
    <name evidence="8" type="ORF">RT717_14120</name>
</gene>
<feature type="transmembrane region" description="Helical" evidence="6">
    <location>
        <begin position="33"/>
        <end position="53"/>
    </location>
</feature>
<dbReference type="RefSeq" id="WP_317487028.1">
    <property type="nucleotide sequence ID" value="NZ_CP136051.1"/>
</dbReference>
<keyword evidence="5 6" id="KW-0472">Membrane</keyword>
<evidence type="ECO:0000256" key="2">
    <source>
        <dbReference type="ARBA" id="ARBA00022475"/>
    </source>
</evidence>
<evidence type="ECO:0000256" key="3">
    <source>
        <dbReference type="ARBA" id="ARBA00022692"/>
    </source>
</evidence>
<keyword evidence="9" id="KW-1185">Reference proteome</keyword>
<keyword evidence="4 6" id="KW-1133">Transmembrane helix</keyword>
<evidence type="ECO:0000256" key="4">
    <source>
        <dbReference type="ARBA" id="ARBA00022989"/>
    </source>
</evidence>
<evidence type="ECO:0000313" key="9">
    <source>
        <dbReference type="Proteomes" id="UP001302349"/>
    </source>
</evidence>
<organism evidence="8 9">
    <name type="scientific">Imperialibacter roseus</name>
    <dbReference type="NCBI Taxonomy" id="1324217"/>
    <lineage>
        <taxon>Bacteria</taxon>
        <taxon>Pseudomonadati</taxon>
        <taxon>Bacteroidota</taxon>
        <taxon>Cytophagia</taxon>
        <taxon>Cytophagales</taxon>
        <taxon>Flammeovirgaceae</taxon>
        <taxon>Imperialibacter</taxon>
    </lineage>
</organism>
<comment type="subcellular location">
    <subcellularLocation>
        <location evidence="1">Cell membrane</location>
        <topology evidence="1">Multi-pass membrane protein</topology>
    </subcellularLocation>
</comment>
<keyword evidence="3 6" id="KW-0812">Transmembrane</keyword>
<reference evidence="8 9" key="1">
    <citation type="journal article" date="2023" name="Microbiol. Resour. Announc.">
        <title>Complete Genome Sequence of Imperialibacter roseus strain P4T.</title>
        <authorList>
            <person name="Tizabi D.R."/>
            <person name="Bachvaroff T."/>
            <person name="Hill R.T."/>
        </authorList>
    </citation>
    <scope>NUCLEOTIDE SEQUENCE [LARGE SCALE GENOMIC DNA]</scope>
    <source>
        <strain evidence="8 9">P4T</strain>
    </source>
</reference>
<evidence type="ECO:0000256" key="5">
    <source>
        <dbReference type="ARBA" id="ARBA00023136"/>
    </source>
</evidence>
<evidence type="ECO:0000259" key="7">
    <source>
        <dbReference type="Pfam" id="PF13396"/>
    </source>
</evidence>
<name>A0ABZ0II68_9BACT</name>
<sequence length="56" mass="6306">MNNLLYIVAVACAIWVIYDVWANRKSMSSGTKLIWTICALLFNILTAIIYAVAGRR</sequence>
<dbReference type="EMBL" id="CP136051">
    <property type="protein sequence ID" value="WOK04212.1"/>
    <property type="molecule type" value="Genomic_DNA"/>
</dbReference>
<evidence type="ECO:0000313" key="8">
    <source>
        <dbReference type="EMBL" id="WOK04212.1"/>
    </source>
</evidence>
<keyword evidence="2" id="KW-1003">Cell membrane</keyword>
<dbReference type="Pfam" id="PF13396">
    <property type="entry name" value="PLDc_N"/>
    <property type="match status" value="1"/>
</dbReference>
<feature type="domain" description="Cardiolipin synthase N-terminal" evidence="7">
    <location>
        <begin position="10"/>
        <end position="55"/>
    </location>
</feature>
<protein>
    <submittedName>
        <fullName evidence="8">PLDc N-terminal domain-containing protein</fullName>
    </submittedName>
</protein>
<dbReference type="Proteomes" id="UP001302349">
    <property type="component" value="Chromosome"/>
</dbReference>
<evidence type="ECO:0000256" key="1">
    <source>
        <dbReference type="ARBA" id="ARBA00004651"/>
    </source>
</evidence>
<accession>A0ABZ0II68</accession>
<feature type="transmembrane region" description="Helical" evidence="6">
    <location>
        <begin position="6"/>
        <end position="21"/>
    </location>
</feature>